<comment type="caution">
    <text evidence="4">The sequence shown here is derived from an EMBL/GenBank/DDBJ whole genome shotgun (WGS) entry which is preliminary data.</text>
</comment>
<proteinExistence type="predicted"/>
<name>A0A3A4KUT0_9NOCA</name>
<dbReference type="InterPro" id="IPR011009">
    <property type="entry name" value="Kinase-like_dom_sf"/>
</dbReference>
<feature type="compositionally biased region" description="Pro residues" evidence="1">
    <location>
        <begin position="252"/>
        <end position="261"/>
    </location>
</feature>
<protein>
    <recommendedName>
        <fullName evidence="3">Protein kinase domain-containing protein</fullName>
    </recommendedName>
</protein>
<dbReference type="InterPro" id="IPR000719">
    <property type="entry name" value="Prot_kinase_dom"/>
</dbReference>
<dbReference type="InterPro" id="IPR011964">
    <property type="entry name" value="YVTN_b-propeller_repeat"/>
</dbReference>
<gene>
    <name evidence="4" type="ORF">D5S18_20775</name>
</gene>
<dbReference type="Proteomes" id="UP000266677">
    <property type="component" value="Unassembled WGS sequence"/>
</dbReference>
<dbReference type="Gene3D" id="2.130.10.10">
    <property type="entry name" value="YVTN repeat-like/Quinoprotein amine dehydrogenase"/>
    <property type="match status" value="2"/>
</dbReference>
<dbReference type="RefSeq" id="WP_120042700.1">
    <property type="nucleotide sequence ID" value="NZ_QZFU01000023.1"/>
</dbReference>
<evidence type="ECO:0000256" key="2">
    <source>
        <dbReference type="SAM" id="Phobius"/>
    </source>
</evidence>
<dbReference type="EMBL" id="QZFU01000023">
    <property type="protein sequence ID" value="RJO73624.1"/>
    <property type="molecule type" value="Genomic_DNA"/>
</dbReference>
<evidence type="ECO:0000256" key="1">
    <source>
        <dbReference type="SAM" id="MobiDB-lite"/>
    </source>
</evidence>
<dbReference type="GO" id="GO:0005524">
    <property type="term" value="F:ATP binding"/>
    <property type="evidence" value="ECO:0007669"/>
    <property type="project" value="InterPro"/>
</dbReference>
<dbReference type="AlphaFoldDB" id="A0A3A4KUT0"/>
<accession>A0A3A4KUT0</accession>
<evidence type="ECO:0000313" key="4">
    <source>
        <dbReference type="EMBL" id="RJO73624.1"/>
    </source>
</evidence>
<feature type="compositionally biased region" description="Low complexity" evidence="1">
    <location>
        <begin position="175"/>
        <end position="187"/>
    </location>
</feature>
<dbReference type="SUPFAM" id="SSF56112">
    <property type="entry name" value="Protein kinase-like (PK-like)"/>
    <property type="match status" value="1"/>
</dbReference>
<keyword evidence="5" id="KW-1185">Reference proteome</keyword>
<evidence type="ECO:0000313" key="5">
    <source>
        <dbReference type="Proteomes" id="UP000266677"/>
    </source>
</evidence>
<dbReference type="PANTHER" id="PTHR47197">
    <property type="entry name" value="PROTEIN NIRF"/>
    <property type="match status" value="1"/>
</dbReference>
<dbReference type="InterPro" id="IPR051200">
    <property type="entry name" value="Host-pathogen_enzymatic-act"/>
</dbReference>
<dbReference type="PANTHER" id="PTHR47197:SF3">
    <property type="entry name" value="DIHYDRO-HEME D1 DEHYDROGENASE"/>
    <property type="match status" value="1"/>
</dbReference>
<feature type="domain" description="Protein kinase" evidence="3">
    <location>
        <begin position="1"/>
        <end position="166"/>
    </location>
</feature>
<feature type="compositionally biased region" description="Low complexity" evidence="1">
    <location>
        <begin position="212"/>
        <end position="223"/>
    </location>
</feature>
<feature type="region of interest" description="Disordered" evidence="1">
    <location>
        <begin position="297"/>
        <end position="319"/>
    </location>
</feature>
<dbReference type="NCBIfam" id="TIGR02276">
    <property type="entry name" value="beta_rpt_yvtn"/>
    <property type="match status" value="1"/>
</dbReference>
<dbReference type="PROSITE" id="PS50011">
    <property type="entry name" value="PROTEIN_KINASE_DOM"/>
    <property type="match status" value="1"/>
</dbReference>
<keyword evidence="2" id="KW-0812">Transmembrane</keyword>
<organism evidence="4 5">
    <name type="scientific">Nocardia panacis</name>
    <dbReference type="NCBI Taxonomy" id="2340916"/>
    <lineage>
        <taxon>Bacteria</taxon>
        <taxon>Bacillati</taxon>
        <taxon>Actinomycetota</taxon>
        <taxon>Actinomycetes</taxon>
        <taxon>Mycobacteriales</taxon>
        <taxon>Nocardiaceae</taxon>
        <taxon>Nocardia</taxon>
    </lineage>
</organism>
<evidence type="ECO:0000259" key="3">
    <source>
        <dbReference type="PROSITE" id="PS50011"/>
    </source>
</evidence>
<dbReference type="GO" id="GO:0004672">
    <property type="term" value="F:protein kinase activity"/>
    <property type="evidence" value="ECO:0007669"/>
    <property type="project" value="InterPro"/>
</dbReference>
<dbReference type="Gene3D" id="1.10.510.10">
    <property type="entry name" value="Transferase(Phosphotransferase) domain 1"/>
    <property type="match status" value="1"/>
</dbReference>
<dbReference type="InterPro" id="IPR011048">
    <property type="entry name" value="Haem_d1_sf"/>
</dbReference>
<dbReference type="Pfam" id="PF02239">
    <property type="entry name" value="Cytochrom_D1"/>
    <property type="match status" value="1"/>
</dbReference>
<sequence length="617" mass="63840">MESGTEAGGSLPEIIAAQGPLPADLVRQLAVDLARKLARLHAARRSHGAITPTAIRITPSSAELRTAAASTADAAGYLSPEAAAGGLVGPPADVYGLAASLVYAATGNGPFGNGAPIELLHRVLEAEPDLRAVPEPLRELLRECLAKDPDARPLAAQLVVRLDPPIPQTVRMATVATAEPATPVTPESSPTESLRPVEIPPSQAPTEPYRLQPTPTRTPGGQPVSQPYGPALGSATPQQWDQRTAGLRPGPRGLPPHPGKPPVLSRKARKMLPFLVAGCALVMALIILGVLVAFSSSGSRDSKDRNASGPSIGISTQSGPPRVYTADVGSIAVGRDARWVFAANRKDKAVSVIDAESTKLAATVPTPGTPYALAVAPDGAYVYVVTDGALAAIATTSNSVVRQTVREGHASGQTIAVAPDGRKLYVANGTKPTVTVYDTQTLAPLNTVSFGASDLQGVKLLVVSPDGRRVYVGDPHGVSVVDTATDTVIAHIAREQQPTRLAVSPDNRFLYLPRPGEGLDLVDTATNAVVSTVNFRVSGAALAVAPSGKYVFAVGMKDPTSSVVEVIDTTSRTVVDAIPAPNGFEPVLAISADGRKLYLAATIGGNELTVLDIARYA</sequence>
<keyword evidence="2" id="KW-1133">Transmembrane helix</keyword>
<keyword evidence="2" id="KW-0472">Membrane</keyword>
<dbReference type="InterPro" id="IPR015943">
    <property type="entry name" value="WD40/YVTN_repeat-like_dom_sf"/>
</dbReference>
<feature type="transmembrane region" description="Helical" evidence="2">
    <location>
        <begin position="274"/>
        <end position="294"/>
    </location>
</feature>
<dbReference type="OrthoDB" id="9790815at2"/>
<reference evidence="4 5" key="1">
    <citation type="submission" date="2018-09" db="EMBL/GenBank/DDBJ databases">
        <title>YIM PH21274 draft genome.</title>
        <authorList>
            <person name="Miao C."/>
        </authorList>
    </citation>
    <scope>NUCLEOTIDE SEQUENCE [LARGE SCALE GENOMIC DNA]</scope>
    <source>
        <strain evidence="4 5">YIM PH 21724</strain>
    </source>
</reference>
<dbReference type="SUPFAM" id="SSF51004">
    <property type="entry name" value="C-terminal (heme d1) domain of cytochrome cd1-nitrite reductase"/>
    <property type="match status" value="1"/>
</dbReference>
<feature type="region of interest" description="Disordered" evidence="1">
    <location>
        <begin position="175"/>
        <end position="264"/>
    </location>
</feature>